<dbReference type="Proteomes" id="UP000245119">
    <property type="component" value="Linkage Group LG14"/>
</dbReference>
<gene>
    <name evidence="1" type="ORF">C0Q70_21025</name>
</gene>
<organism evidence="1 2">
    <name type="scientific">Pomacea canaliculata</name>
    <name type="common">Golden apple snail</name>
    <dbReference type="NCBI Taxonomy" id="400727"/>
    <lineage>
        <taxon>Eukaryota</taxon>
        <taxon>Metazoa</taxon>
        <taxon>Spiralia</taxon>
        <taxon>Lophotrochozoa</taxon>
        <taxon>Mollusca</taxon>
        <taxon>Gastropoda</taxon>
        <taxon>Caenogastropoda</taxon>
        <taxon>Architaenioglossa</taxon>
        <taxon>Ampullarioidea</taxon>
        <taxon>Ampullariidae</taxon>
        <taxon>Pomacea</taxon>
    </lineage>
</organism>
<keyword evidence="2" id="KW-1185">Reference proteome</keyword>
<proteinExistence type="predicted"/>
<reference evidence="1 2" key="1">
    <citation type="submission" date="2018-04" db="EMBL/GenBank/DDBJ databases">
        <title>The genome of golden apple snail Pomacea canaliculata provides insight into stress tolerance and invasive adaptation.</title>
        <authorList>
            <person name="Liu C."/>
            <person name="Liu B."/>
            <person name="Ren Y."/>
            <person name="Zhang Y."/>
            <person name="Wang H."/>
            <person name="Li S."/>
            <person name="Jiang F."/>
            <person name="Yin L."/>
            <person name="Zhang G."/>
            <person name="Qian W."/>
            <person name="Fan W."/>
        </authorList>
    </citation>
    <scope>NUCLEOTIDE SEQUENCE [LARGE SCALE GENOMIC DNA]</scope>
    <source>
        <strain evidence="1">SZHN2017</strain>
        <tissue evidence="1">Muscle</tissue>
    </source>
</reference>
<dbReference type="EMBL" id="PZQS01000014">
    <property type="protein sequence ID" value="PVD18476.1"/>
    <property type="molecule type" value="Genomic_DNA"/>
</dbReference>
<name>A0A2T7NBC3_POMCA</name>
<comment type="caution">
    <text evidence="1">The sequence shown here is derived from an EMBL/GenBank/DDBJ whole genome shotgun (WGS) entry which is preliminary data.</text>
</comment>
<protein>
    <submittedName>
        <fullName evidence="1">Uncharacterized protein</fullName>
    </submittedName>
</protein>
<sequence length="60" mass="6663">MSGDAEAPYSASNCRPPIIVPTAHQGGWRERTCIALLGWRRQLESSARQIYDTGSLKMVE</sequence>
<evidence type="ECO:0000313" key="2">
    <source>
        <dbReference type="Proteomes" id="UP000245119"/>
    </source>
</evidence>
<dbReference type="AlphaFoldDB" id="A0A2T7NBC3"/>
<accession>A0A2T7NBC3</accession>
<evidence type="ECO:0000313" key="1">
    <source>
        <dbReference type="EMBL" id="PVD18476.1"/>
    </source>
</evidence>